<feature type="transmembrane region" description="Helical" evidence="6">
    <location>
        <begin position="332"/>
        <end position="352"/>
    </location>
</feature>
<dbReference type="PANTHER" id="PTHR30474">
    <property type="entry name" value="CELL CYCLE PROTEIN"/>
    <property type="match status" value="1"/>
</dbReference>
<evidence type="ECO:0000256" key="2">
    <source>
        <dbReference type="ARBA" id="ARBA00022692"/>
    </source>
</evidence>
<feature type="transmembrane region" description="Helical" evidence="6">
    <location>
        <begin position="301"/>
        <end position="320"/>
    </location>
</feature>
<dbReference type="GO" id="GO:0015648">
    <property type="term" value="F:lipid-linked peptidoglycan transporter activity"/>
    <property type="evidence" value="ECO:0007669"/>
    <property type="project" value="TreeGrafter"/>
</dbReference>
<organism evidence="7 8">
    <name type="scientific">Candidatus Ryanbacteria bacterium RIFCSPHIGHO2_01_FULL_45_22</name>
    <dbReference type="NCBI Taxonomy" id="1802114"/>
    <lineage>
        <taxon>Bacteria</taxon>
        <taxon>Candidatus Ryaniibacteriota</taxon>
    </lineage>
</organism>
<keyword evidence="2 6" id="KW-0812">Transmembrane</keyword>
<keyword evidence="4 6" id="KW-1133">Transmembrane helix</keyword>
<feature type="transmembrane region" description="Helical" evidence="6">
    <location>
        <begin position="69"/>
        <end position="91"/>
    </location>
</feature>
<evidence type="ECO:0000313" key="8">
    <source>
        <dbReference type="Proteomes" id="UP000177480"/>
    </source>
</evidence>
<reference evidence="7 8" key="1">
    <citation type="journal article" date="2016" name="Nat. Commun.">
        <title>Thousands of microbial genomes shed light on interconnected biogeochemical processes in an aquifer system.</title>
        <authorList>
            <person name="Anantharaman K."/>
            <person name="Brown C.T."/>
            <person name="Hug L.A."/>
            <person name="Sharon I."/>
            <person name="Castelle C.J."/>
            <person name="Probst A.J."/>
            <person name="Thomas B.C."/>
            <person name="Singh A."/>
            <person name="Wilkins M.J."/>
            <person name="Karaoz U."/>
            <person name="Brodie E.L."/>
            <person name="Williams K.H."/>
            <person name="Hubbard S.S."/>
            <person name="Banfield J.F."/>
        </authorList>
    </citation>
    <scope>NUCLEOTIDE SEQUENCE [LARGE SCALE GENOMIC DNA]</scope>
</reference>
<feature type="transmembrane region" description="Helical" evidence="6">
    <location>
        <begin position="268"/>
        <end position="289"/>
    </location>
</feature>
<dbReference type="GO" id="GO:0051301">
    <property type="term" value="P:cell division"/>
    <property type="evidence" value="ECO:0007669"/>
    <property type="project" value="InterPro"/>
</dbReference>
<feature type="transmembrane region" description="Helical" evidence="6">
    <location>
        <begin position="180"/>
        <end position="200"/>
    </location>
</feature>
<dbReference type="Proteomes" id="UP000177480">
    <property type="component" value="Unassembled WGS sequence"/>
</dbReference>
<dbReference type="GO" id="GO:0008360">
    <property type="term" value="P:regulation of cell shape"/>
    <property type="evidence" value="ECO:0007669"/>
    <property type="project" value="UniProtKB-KW"/>
</dbReference>
<dbReference type="AlphaFoldDB" id="A0A1G2G3N8"/>
<keyword evidence="5 6" id="KW-0472">Membrane</keyword>
<dbReference type="GO" id="GO:0005886">
    <property type="term" value="C:plasma membrane"/>
    <property type="evidence" value="ECO:0007669"/>
    <property type="project" value="TreeGrafter"/>
</dbReference>
<evidence type="ECO:0000256" key="3">
    <source>
        <dbReference type="ARBA" id="ARBA00022960"/>
    </source>
</evidence>
<evidence type="ECO:0000256" key="6">
    <source>
        <dbReference type="SAM" id="Phobius"/>
    </source>
</evidence>
<name>A0A1G2G3N8_9BACT</name>
<comment type="subcellular location">
    <subcellularLocation>
        <location evidence="1">Membrane</location>
        <topology evidence="1">Multi-pass membrane protein</topology>
    </subcellularLocation>
</comment>
<dbReference type="Pfam" id="PF01098">
    <property type="entry name" value="FTSW_RODA_SPOVE"/>
    <property type="match status" value="1"/>
</dbReference>
<dbReference type="InterPro" id="IPR001182">
    <property type="entry name" value="FtsW/RodA"/>
</dbReference>
<evidence type="ECO:0000256" key="4">
    <source>
        <dbReference type="ARBA" id="ARBA00022989"/>
    </source>
</evidence>
<dbReference type="GO" id="GO:0032153">
    <property type="term" value="C:cell division site"/>
    <property type="evidence" value="ECO:0007669"/>
    <property type="project" value="TreeGrafter"/>
</dbReference>
<dbReference type="InterPro" id="IPR011923">
    <property type="entry name" value="RodA/MrdB"/>
</dbReference>
<evidence type="ECO:0000313" key="7">
    <source>
        <dbReference type="EMBL" id="OGZ44551.1"/>
    </source>
</evidence>
<proteinExistence type="predicted"/>
<evidence type="ECO:0000256" key="1">
    <source>
        <dbReference type="ARBA" id="ARBA00004141"/>
    </source>
</evidence>
<feature type="transmembrane region" description="Helical" evidence="6">
    <location>
        <begin position="132"/>
        <end position="152"/>
    </location>
</feature>
<keyword evidence="3" id="KW-0133">Cell shape</keyword>
<comment type="caution">
    <text evidence="7">The sequence shown here is derived from an EMBL/GenBank/DDBJ whole genome shotgun (WGS) entry which is preliminary data.</text>
</comment>
<accession>A0A1G2G3N8</accession>
<dbReference type="PANTHER" id="PTHR30474:SF1">
    <property type="entry name" value="PEPTIDOGLYCAN GLYCOSYLTRANSFERASE MRDB"/>
    <property type="match status" value="1"/>
</dbReference>
<feature type="transmembrane region" description="Helical" evidence="6">
    <location>
        <begin position="7"/>
        <end position="27"/>
    </location>
</feature>
<protein>
    <submittedName>
        <fullName evidence="7">Rod shape-determining protein RodA</fullName>
    </submittedName>
</protein>
<dbReference type="NCBIfam" id="TIGR02210">
    <property type="entry name" value="rodA_shape"/>
    <property type="match status" value="1"/>
</dbReference>
<dbReference type="EMBL" id="MHNK01000001">
    <property type="protein sequence ID" value="OGZ44551.1"/>
    <property type="molecule type" value="Genomic_DNA"/>
</dbReference>
<feature type="transmembrane region" description="Helical" evidence="6">
    <location>
        <begin position="39"/>
        <end position="57"/>
    </location>
</feature>
<feature type="transmembrane region" description="Helical" evidence="6">
    <location>
        <begin position="158"/>
        <end position="175"/>
    </location>
</feature>
<sequence length="374" mass="41381">MFTHLKRFDWILIGSLIPLFLWSLLTLKSVGGATEDSFFYRQLTWIGIGFLVMFLVASVEWRFFARSGVVLVLYGSIISLLLFLFIVGTRVKGAQSWFSFSAASFQPAEIMKLALIILLAKYYSYRHMDIVRIRHIFITGFYTALPFILILIQPDLGSALIIFAIWAGMTMVAGIRVRHFIMLAAAGMVSIALAWTYVLAPYQQQRISTFLNPAADPQGTGYNALQSVIAVGSGELLGKGVGYGSQSRLQFLPESRTDFIFAAFAEEWGFLGVLLLLLCLGVFLWRVLAIGELSPANFSKLFAIGFSILVVVQGIIHAGMNMGILPITGITFPFMSYGGSSLLALFVGIGILQNIYMHRYIPYSSYTQMGDSVG</sequence>
<evidence type="ECO:0000256" key="5">
    <source>
        <dbReference type="ARBA" id="ARBA00023136"/>
    </source>
</evidence>
<dbReference type="STRING" id="1802114.A2719_04000"/>
<gene>
    <name evidence="7" type="ORF">A2719_04000</name>
</gene>